<protein>
    <submittedName>
        <fullName evidence="1">Uncharacterized protein</fullName>
    </submittedName>
</protein>
<gene>
    <name evidence="1" type="ORF">SYV04_17165</name>
</gene>
<dbReference type="EMBL" id="JAXIVS010000005">
    <property type="protein sequence ID" value="MDY7228153.1"/>
    <property type="molecule type" value="Genomic_DNA"/>
</dbReference>
<comment type="caution">
    <text evidence="1">The sequence shown here is derived from an EMBL/GenBank/DDBJ whole genome shotgun (WGS) entry which is preliminary data.</text>
</comment>
<organism evidence="1 2">
    <name type="scientific">Hyalangium rubrum</name>
    <dbReference type="NCBI Taxonomy" id="3103134"/>
    <lineage>
        <taxon>Bacteria</taxon>
        <taxon>Pseudomonadati</taxon>
        <taxon>Myxococcota</taxon>
        <taxon>Myxococcia</taxon>
        <taxon>Myxococcales</taxon>
        <taxon>Cystobacterineae</taxon>
        <taxon>Archangiaceae</taxon>
        <taxon>Hyalangium</taxon>
    </lineage>
</organism>
<dbReference type="RefSeq" id="WP_321546877.1">
    <property type="nucleotide sequence ID" value="NZ_JAXIVS010000005.1"/>
</dbReference>
<reference evidence="1 2" key="1">
    <citation type="submission" date="2023-12" db="EMBL/GenBank/DDBJ databases">
        <title>the genome sequence of Hyalangium sp. s54d21.</title>
        <authorList>
            <person name="Zhang X."/>
        </authorList>
    </citation>
    <scope>NUCLEOTIDE SEQUENCE [LARGE SCALE GENOMIC DNA]</scope>
    <source>
        <strain evidence="2">s54d21</strain>
    </source>
</reference>
<dbReference type="Proteomes" id="UP001291309">
    <property type="component" value="Unassembled WGS sequence"/>
</dbReference>
<name>A0ABU5H3W7_9BACT</name>
<sequence length="44" mass="4560">MNKTNTTAQTTNSQELRAPDSFNVEVKSGIKAGRGGAVLVAEPA</sequence>
<evidence type="ECO:0000313" key="1">
    <source>
        <dbReference type="EMBL" id="MDY7228153.1"/>
    </source>
</evidence>
<accession>A0ABU5H3W7</accession>
<keyword evidence="2" id="KW-1185">Reference proteome</keyword>
<evidence type="ECO:0000313" key="2">
    <source>
        <dbReference type="Proteomes" id="UP001291309"/>
    </source>
</evidence>
<proteinExistence type="predicted"/>